<keyword evidence="2" id="KW-1133">Transmembrane helix</keyword>
<dbReference type="AlphaFoldDB" id="A0A970B6J3"/>
<feature type="transmembrane region" description="Helical" evidence="2">
    <location>
        <begin position="288"/>
        <end position="307"/>
    </location>
</feature>
<feature type="domain" description="EF-hand" evidence="3">
    <location>
        <begin position="209"/>
        <end position="244"/>
    </location>
</feature>
<protein>
    <recommendedName>
        <fullName evidence="3">EF-hand domain-containing protein</fullName>
    </recommendedName>
</protein>
<gene>
    <name evidence="4" type="ORF">G7Y82_11110</name>
</gene>
<organism evidence="4 5">
    <name type="scientific">Solimonas marina</name>
    <dbReference type="NCBI Taxonomy" id="2714601"/>
    <lineage>
        <taxon>Bacteria</taxon>
        <taxon>Pseudomonadati</taxon>
        <taxon>Pseudomonadota</taxon>
        <taxon>Gammaproteobacteria</taxon>
        <taxon>Nevskiales</taxon>
        <taxon>Nevskiaceae</taxon>
        <taxon>Solimonas</taxon>
    </lineage>
</organism>
<dbReference type="InterPro" id="IPR018247">
    <property type="entry name" value="EF_Hand_1_Ca_BS"/>
</dbReference>
<dbReference type="EMBL" id="JAAVXB010000005">
    <property type="protein sequence ID" value="NKF22868.1"/>
    <property type="molecule type" value="Genomic_DNA"/>
</dbReference>
<proteinExistence type="predicted"/>
<name>A0A970B6J3_9GAMM</name>
<dbReference type="PROSITE" id="PS50222">
    <property type="entry name" value="EF_HAND_2"/>
    <property type="match status" value="1"/>
</dbReference>
<evidence type="ECO:0000259" key="3">
    <source>
        <dbReference type="PROSITE" id="PS50222"/>
    </source>
</evidence>
<evidence type="ECO:0000256" key="2">
    <source>
        <dbReference type="SAM" id="Phobius"/>
    </source>
</evidence>
<evidence type="ECO:0000313" key="5">
    <source>
        <dbReference type="Proteomes" id="UP000653472"/>
    </source>
</evidence>
<feature type="transmembrane region" description="Helical" evidence="2">
    <location>
        <begin position="16"/>
        <end position="36"/>
    </location>
</feature>
<sequence length="313" mass="35188">MLATLGAAIVESKPNAFWLCIAALAALAVGSFVFGFRRLQRARLLEDTPPSRIRSAAQGYVELRGFARLLPGPPIVSPLTGTRCVWWKFRVEQRRDYHDGSRQRREWQLLRAGCSEELFTLADDSGECIVDPYGAEVLPSQSRAWSGHTPFPGPAPRRRSWFSVGGGQYRYRELLVCVGDPLYAHGRFQSQSAVTDTNVARDVRELLADWKRDHRELLRRFDTDGDGQISLVEWEAARAAALAEVRNAQLERSLQPDLHVLRRPGDGRRFLISTLSQEQLARRLRRSAALLVSASLPIAIATAWLLIRRFGSS</sequence>
<keyword evidence="2" id="KW-0472">Membrane</keyword>
<dbReference type="RefSeq" id="WP_168148181.1">
    <property type="nucleotide sequence ID" value="NZ_JAAVXB010000005.1"/>
</dbReference>
<comment type="caution">
    <text evidence="4">The sequence shown here is derived from an EMBL/GenBank/DDBJ whole genome shotgun (WGS) entry which is preliminary data.</text>
</comment>
<keyword evidence="1" id="KW-0175">Coiled coil</keyword>
<keyword evidence="5" id="KW-1185">Reference proteome</keyword>
<dbReference type="PROSITE" id="PS00018">
    <property type="entry name" value="EF_HAND_1"/>
    <property type="match status" value="1"/>
</dbReference>
<reference evidence="4" key="1">
    <citation type="submission" date="2020-03" db="EMBL/GenBank/DDBJ databases">
        <title>Solimonas marina sp. nov., isolated from deep seawater of the Pacific Ocean.</title>
        <authorList>
            <person name="Liu X."/>
            <person name="Lai Q."/>
            <person name="Sun F."/>
            <person name="Gai Y."/>
            <person name="Li G."/>
            <person name="Shao Z."/>
        </authorList>
    </citation>
    <scope>NUCLEOTIDE SEQUENCE</scope>
    <source>
        <strain evidence="4">C16B3</strain>
    </source>
</reference>
<dbReference type="Proteomes" id="UP000653472">
    <property type="component" value="Unassembled WGS sequence"/>
</dbReference>
<dbReference type="GO" id="GO:0005509">
    <property type="term" value="F:calcium ion binding"/>
    <property type="evidence" value="ECO:0007669"/>
    <property type="project" value="InterPro"/>
</dbReference>
<keyword evidence="2" id="KW-0812">Transmembrane</keyword>
<evidence type="ECO:0000256" key="1">
    <source>
        <dbReference type="SAM" id="Coils"/>
    </source>
</evidence>
<accession>A0A970B6J3</accession>
<dbReference type="InterPro" id="IPR002048">
    <property type="entry name" value="EF_hand_dom"/>
</dbReference>
<evidence type="ECO:0000313" key="4">
    <source>
        <dbReference type="EMBL" id="NKF22868.1"/>
    </source>
</evidence>
<feature type="coiled-coil region" evidence="1">
    <location>
        <begin position="200"/>
        <end position="251"/>
    </location>
</feature>